<dbReference type="Proteomes" id="UP000193689">
    <property type="component" value="Unassembled WGS sequence"/>
</dbReference>
<reference evidence="2 3" key="1">
    <citation type="submission" date="2016-07" db="EMBL/GenBank/DDBJ databases">
        <title>Pervasive Adenine N6-methylation of Active Genes in Fungi.</title>
        <authorList>
            <consortium name="DOE Joint Genome Institute"/>
            <person name="Mondo S.J."/>
            <person name="Dannebaum R.O."/>
            <person name="Kuo R.C."/>
            <person name="Labutti K."/>
            <person name="Haridas S."/>
            <person name="Kuo A."/>
            <person name="Salamov A."/>
            <person name="Ahrendt S.R."/>
            <person name="Lipzen A."/>
            <person name="Sullivan W."/>
            <person name="Andreopoulos W.B."/>
            <person name="Clum A."/>
            <person name="Lindquist E."/>
            <person name="Daum C."/>
            <person name="Ramamoorthy G.K."/>
            <person name="Gryganskyi A."/>
            <person name="Culley D."/>
            <person name="Magnuson J.K."/>
            <person name="James T.Y."/>
            <person name="O'Malley M.A."/>
            <person name="Stajich J.E."/>
            <person name="Spatafora J.W."/>
            <person name="Visel A."/>
            <person name="Grigoriev I.V."/>
        </authorList>
    </citation>
    <scope>NUCLEOTIDE SEQUENCE [LARGE SCALE GENOMIC DNA]</scope>
    <source>
        <strain evidence="2 3">CBS 129021</strain>
    </source>
</reference>
<dbReference type="Pfam" id="PF18795">
    <property type="entry name" value="HSM3_N"/>
    <property type="match status" value="1"/>
</dbReference>
<dbReference type="OrthoDB" id="4538483at2759"/>
<dbReference type="EMBL" id="MCFJ01000013">
    <property type="protein sequence ID" value="ORY59767.1"/>
    <property type="molecule type" value="Genomic_DNA"/>
</dbReference>
<dbReference type="GeneID" id="63772825"/>
<gene>
    <name evidence="2" type="ORF">BCR38DRAFT_350946</name>
</gene>
<evidence type="ECO:0000313" key="3">
    <source>
        <dbReference type="Proteomes" id="UP000193689"/>
    </source>
</evidence>
<dbReference type="Gene3D" id="1.25.10.50">
    <property type="match status" value="1"/>
</dbReference>
<dbReference type="STRING" id="1141098.A0A1Y2DKH3"/>
<evidence type="ECO:0000259" key="1">
    <source>
        <dbReference type="Pfam" id="PF18795"/>
    </source>
</evidence>
<comment type="caution">
    <text evidence="2">The sequence shown here is derived from an EMBL/GenBank/DDBJ whole genome shotgun (WGS) entry which is preliminary data.</text>
</comment>
<sequence length="346" mass="38254">MSDTVPVAGVDELESHLDAVLANTSLPLNEKLFDDVGLQLSDANTVPLIPRLLPKITAILQVFSAEPTVLCELTMKLLRPLTFSQIITMTTQEAIIQALRSPWPSAVILGMAILEKAQSPSEATILGSMKDVVSSFVERWLDCPDVSVGEMGNRTLLGLLEIDCDVPLPDANGLLTVAQREPQGQGFLWRRIFTDPSIYVLLLSLTTRVGGLPERQRCLAQGRLLRVLPRMSELNLPRLCATKFDDLNRRCAQVDGNYGLLQFAALHMVDKTDELMHLILIDFFKSLVAVHCQTPDADFKTETIKKLVHDANDNILRDALLGFPSEDPDAESEVVEKLTSFIDKVV</sequence>
<accession>A0A1Y2DKH3</accession>
<proteinExistence type="predicted"/>
<name>A0A1Y2DKH3_9PEZI</name>
<dbReference type="InterPro" id="IPR041335">
    <property type="entry name" value="HSM3_N"/>
</dbReference>
<organism evidence="2 3">
    <name type="scientific">Pseudomassariella vexata</name>
    <dbReference type="NCBI Taxonomy" id="1141098"/>
    <lineage>
        <taxon>Eukaryota</taxon>
        <taxon>Fungi</taxon>
        <taxon>Dikarya</taxon>
        <taxon>Ascomycota</taxon>
        <taxon>Pezizomycotina</taxon>
        <taxon>Sordariomycetes</taxon>
        <taxon>Xylariomycetidae</taxon>
        <taxon>Amphisphaeriales</taxon>
        <taxon>Pseudomassariaceae</taxon>
        <taxon>Pseudomassariella</taxon>
    </lineage>
</organism>
<protein>
    <recommendedName>
        <fullName evidence="1">DNA mismatch repair protein HSM3 N-terminal domain-containing protein</fullName>
    </recommendedName>
</protein>
<dbReference type="RefSeq" id="XP_040712341.1">
    <property type="nucleotide sequence ID" value="XM_040856613.1"/>
</dbReference>
<keyword evidence="3" id="KW-1185">Reference proteome</keyword>
<dbReference type="AlphaFoldDB" id="A0A1Y2DKH3"/>
<feature type="domain" description="DNA mismatch repair protein HSM3 N-terminal" evidence="1">
    <location>
        <begin position="22"/>
        <end position="120"/>
    </location>
</feature>
<evidence type="ECO:0000313" key="2">
    <source>
        <dbReference type="EMBL" id="ORY59767.1"/>
    </source>
</evidence>
<dbReference type="InParanoid" id="A0A1Y2DKH3"/>